<evidence type="ECO:0000256" key="7">
    <source>
        <dbReference type="SAM" id="MobiDB-lite"/>
    </source>
</evidence>
<feature type="compositionally biased region" description="Gly residues" evidence="7">
    <location>
        <begin position="1126"/>
        <end position="1141"/>
    </location>
</feature>
<dbReference type="GO" id="GO:0030048">
    <property type="term" value="P:actin filament-based movement"/>
    <property type="evidence" value="ECO:0007669"/>
    <property type="project" value="UniProtKB-ARBA"/>
</dbReference>
<sequence length="1181" mass="124221">MMAEGAGQAILVTGESGAGKTETAKLIMACLTHLGCHQSGRAAAGDGDGGSGMSGVEQKILESNPLLEAFGNAKTLRNNNSSRFGKYCEIFFDPVTGGVTGAAVRTYLLERSRVVAVNNPERSFHIFYQLVYGASEADRRAWRLPAAASGFAYLARSSCVELPGQSNAEEYQHTRRAMSHIGLSEGQQRDVLGLVVAVLHLGNIAFTDGEHAFVGGGAEGAVVPPGGPQAALEAAAELLGVGAGALAEALTTRQIQTPEGAITTPLSAQAAADSRDSLAKSLYARLFDWLVAAVNAAVDEAHNGPAAAGGASAGGTGAAAAGRKHLSIGLLDIYGFESFEVNDLEQLCINLTNEKLQQHFNTHVFKWEQAEYEREGVDWSYISFRDNADVLELLEGRLGLMTLLDEACRLPKATAEGLAHKYGTTPAISGSARFAPLKRPAASFAVEHYAGSVTYSAANWLDKNRDYVVAEHAGLCAAAGRPLVRELWAPEPEPAAGGGAAAGGSGAGKQQSQFQFRSVSSVCRRQLGELMGALAALQPHYVRCIKPNPCGAAGLFSPGYSLQQLRCGGVMEAVRIACAGFAYRRPYAAFLDHFWQLCPEPVHALRRRLAEAPPPRRQPPPASSSQQQGDPQQQGSGISGSGLAAFEVSELRAAAEAVLAAAGQLGGRGGAASAAAGAGAPPGSHLGHTKVFLRTTAAAAMERQRVAAVSAAATVIQSHWRRLQQQRWYTALRQAAVVVQAAARGMLARRLAERLRRERAAVVIQRGWRSCVERMRFLRARKAAAVMQAAWRGRVVRRNIEALRVEAAALKLQTAWRAAAVRREYLGVLRYWRAAVAVQAAWRGYAARQLYLQILPLHRAALVCQRVWRAHRYGSAAAERLRRAVFQYWLWSKAAVIIQTLWRGKVARQRYTRLRLQQRRARILAAFGGAASAADLQRLPLRPSPDSSRRGPTFFVRTQDSNRYTPASRPRGFYGPASAAKALAGGCCAGGPSPGGGGGVVRADDVALLPDRDSRMAKRLADLQEFKVSPLVDFWKAQEVTHARTDGGAGSQPGSRRGSEAHLLPRPLPATYGGALPAGGGASPSAAASSACAAELPSMPGSPPDTDFREAAAAIMHGSVSCRGGGGGGAAAAAGGVGGSGSEDAFSPGGLSSEPSYGQLLESGGGGFGSAAAAAPQVQAS</sequence>
<evidence type="ECO:0000256" key="4">
    <source>
        <dbReference type="ARBA" id="ARBA00023175"/>
    </source>
</evidence>
<dbReference type="EMBL" id="JAEHOC010000070">
    <property type="protein sequence ID" value="KAG2423997.1"/>
    <property type="molecule type" value="Genomic_DNA"/>
</dbReference>
<evidence type="ECO:0000256" key="2">
    <source>
        <dbReference type="ARBA" id="ARBA00022840"/>
    </source>
</evidence>
<evidence type="ECO:0000259" key="8">
    <source>
        <dbReference type="PROSITE" id="PS51456"/>
    </source>
</evidence>
<comment type="similarity">
    <text evidence="6">Belongs to the TRAFAC class myosin-kinesin ATPase superfamily. Myosin family.</text>
</comment>
<dbReference type="GO" id="GO:0000146">
    <property type="term" value="F:microfilament motor activity"/>
    <property type="evidence" value="ECO:0007669"/>
    <property type="project" value="TreeGrafter"/>
</dbReference>
<dbReference type="Gene3D" id="1.20.120.720">
    <property type="entry name" value="Myosin VI head, motor domain, U50 subdomain"/>
    <property type="match status" value="1"/>
</dbReference>
<evidence type="ECO:0000256" key="6">
    <source>
        <dbReference type="PROSITE-ProRule" id="PRU00782"/>
    </source>
</evidence>
<name>A0A835SB16_CHLIN</name>
<dbReference type="CDD" id="cd23767">
    <property type="entry name" value="IQCD"/>
    <property type="match status" value="1"/>
</dbReference>
<keyword evidence="4 6" id="KW-0505">Motor protein</keyword>
<comment type="caution">
    <text evidence="9">The sequence shown here is derived from an EMBL/GenBank/DDBJ whole genome shotgun (WGS) entry which is preliminary data.</text>
</comment>
<dbReference type="AlphaFoldDB" id="A0A835SB16"/>
<dbReference type="InterPro" id="IPR036961">
    <property type="entry name" value="Kinesin_motor_dom_sf"/>
</dbReference>
<dbReference type="SUPFAM" id="SSF52540">
    <property type="entry name" value="P-loop containing nucleoside triphosphate hydrolases"/>
    <property type="match status" value="2"/>
</dbReference>
<evidence type="ECO:0000256" key="5">
    <source>
        <dbReference type="ARBA" id="ARBA00023203"/>
    </source>
</evidence>
<dbReference type="Proteomes" id="UP000650467">
    <property type="component" value="Unassembled WGS sequence"/>
</dbReference>
<feature type="compositionally biased region" description="Pro residues" evidence="7">
    <location>
        <begin position="612"/>
        <end position="622"/>
    </location>
</feature>
<dbReference type="PANTHER" id="PTHR13140">
    <property type="entry name" value="MYOSIN"/>
    <property type="match status" value="1"/>
</dbReference>
<dbReference type="FunFam" id="1.10.10.820:FF:000001">
    <property type="entry name" value="Myosin heavy chain"/>
    <property type="match status" value="1"/>
</dbReference>
<keyword evidence="3 6" id="KW-0518">Myosin</keyword>
<dbReference type="GO" id="GO:0016459">
    <property type="term" value="C:myosin complex"/>
    <property type="evidence" value="ECO:0007669"/>
    <property type="project" value="UniProtKB-KW"/>
</dbReference>
<feature type="region of interest" description="Disordered" evidence="7">
    <location>
        <begin position="610"/>
        <end position="639"/>
    </location>
</feature>
<dbReference type="InterPro" id="IPR027417">
    <property type="entry name" value="P-loop_NTPase"/>
</dbReference>
<evidence type="ECO:0000256" key="3">
    <source>
        <dbReference type="ARBA" id="ARBA00023123"/>
    </source>
</evidence>
<keyword evidence="2 6" id="KW-0067">ATP-binding</keyword>
<feature type="region of interest" description="Disordered" evidence="7">
    <location>
        <begin position="1126"/>
        <end position="1181"/>
    </location>
</feature>
<keyword evidence="5 6" id="KW-0009">Actin-binding</keyword>
<dbReference type="Gene3D" id="1.20.5.190">
    <property type="match status" value="3"/>
</dbReference>
<dbReference type="GO" id="GO:0051015">
    <property type="term" value="F:actin filament binding"/>
    <property type="evidence" value="ECO:0007669"/>
    <property type="project" value="TreeGrafter"/>
</dbReference>
<proteinExistence type="inferred from homology"/>
<reference evidence="9" key="1">
    <citation type="journal article" date="2020" name="bioRxiv">
        <title>Comparative genomics of Chlamydomonas.</title>
        <authorList>
            <person name="Craig R.J."/>
            <person name="Hasan A.R."/>
            <person name="Ness R.W."/>
            <person name="Keightley P.D."/>
        </authorList>
    </citation>
    <scope>NUCLEOTIDE SEQUENCE</scope>
    <source>
        <strain evidence="9">SAG 7.73</strain>
    </source>
</reference>
<gene>
    <name evidence="9" type="ORF">HXX76_014823</name>
</gene>
<dbReference type="Pfam" id="PF00063">
    <property type="entry name" value="Myosin_head"/>
    <property type="match status" value="1"/>
</dbReference>
<dbReference type="Gene3D" id="1.10.10.820">
    <property type="match status" value="1"/>
</dbReference>
<evidence type="ECO:0000256" key="1">
    <source>
        <dbReference type="ARBA" id="ARBA00022741"/>
    </source>
</evidence>
<feature type="region of interest" description="Disordered" evidence="7">
    <location>
        <begin position="1044"/>
        <end position="1086"/>
    </location>
</feature>
<dbReference type="GO" id="GO:0005524">
    <property type="term" value="F:ATP binding"/>
    <property type="evidence" value="ECO:0007669"/>
    <property type="project" value="UniProtKB-UniRule"/>
</dbReference>
<dbReference type="Pfam" id="PF00612">
    <property type="entry name" value="IQ"/>
    <property type="match status" value="7"/>
</dbReference>
<dbReference type="GO" id="GO:0016020">
    <property type="term" value="C:membrane"/>
    <property type="evidence" value="ECO:0007669"/>
    <property type="project" value="TreeGrafter"/>
</dbReference>
<dbReference type="SMART" id="SM00015">
    <property type="entry name" value="IQ"/>
    <property type="match status" value="8"/>
</dbReference>
<dbReference type="Gene3D" id="1.20.58.530">
    <property type="match status" value="1"/>
</dbReference>
<evidence type="ECO:0000313" key="10">
    <source>
        <dbReference type="Proteomes" id="UP000650467"/>
    </source>
</evidence>
<dbReference type="OrthoDB" id="6108017at2759"/>
<accession>A0A835SB16</accession>
<protein>
    <recommendedName>
        <fullName evidence="8">Myosin motor domain-containing protein</fullName>
    </recommendedName>
</protein>
<organism evidence="9 10">
    <name type="scientific">Chlamydomonas incerta</name>
    <dbReference type="NCBI Taxonomy" id="51695"/>
    <lineage>
        <taxon>Eukaryota</taxon>
        <taxon>Viridiplantae</taxon>
        <taxon>Chlorophyta</taxon>
        <taxon>core chlorophytes</taxon>
        <taxon>Chlorophyceae</taxon>
        <taxon>CS clade</taxon>
        <taxon>Chlamydomonadales</taxon>
        <taxon>Chlamydomonadaceae</taxon>
        <taxon>Chlamydomonas</taxon>
    </lineage>
</organism>
<dbReference type="PRINTS" id="PR00193">
    <property type="entry name" value="MYOSINHEAVY"/>
</dbReference>
<dbReference type="InterPro" id="IPR001609">
    <property type="entry name" value="Myosin_head_motor_dom-like"/>
</dbReference>
<dbReference type="SMART" id="SM00242">
    <property type="entry name" value="MYSc"/>
    <property type="match status" value="1"/>
</dbReference>
<dbReference type="Gene3D" id="3.40.850.10">
    <property type="entry name" value="Kinesin motor domain"/>
    <property type="match status" value="1"/>
</dbReference>
<dbReference type="PROSITE" id="PS51456">
    <property type="entry name" value="MYOSIN_MOTOR"/>
    <property type="match status" value="1"/>
</dbReference>
<feature type="compositionally biased region" description="Low complexity" evidence="7">
    <location>
        <begin position="623"/>
        <end position="639"/>
    </location>
</feature>
<evidence type="ECO:0000313" key="9">
    <source>
        <dbReference type="EMBL" id="KAG2423997.1"/>
    </source>
</evidence>
<keyword evidence="10" id="KW-1185">Reference proteome</keyword>
<feature type="binding site" evidence="6">
    <location>
        <begin position="14"/>
        <end position="21"/>
    </location>
    <ligand>
        <name>ATP</name>
        <dbReference type="ChEBI" id="CHEBI:30616"/>
    </ligand>
</feature>
<dbReference type="GO" id="GO:0007015">
    <property type="term" value="P:actin filament organization"/>
    <property type="evidence" value="ECO:0007669"/>
    <property type="project" value="TreeGrafter"/>
</dbReference>
<keyword evidence="1 6" id="KW-0547">Nucleotide-binding</keyword>
<dbReference type="GO" id="GO:0005737">
    <property type="term" value="C:cytoplasm"/>
    <property type="evidence" value="ECO:0007669"/>
    <property type="project" value="TreeGrafter"/>
</dbReference>
<feature type="domain" description="Myosin motor" evidence="8">
    <location>
        <begin position="1"/>
        <end position="706"/>
    </location>
</feature>
<feature type="region of interest" description="Actin-binding" evidence="6">
    <location>
        <begin position="527"/>
        <end position="549"/>
    </location>
</feature>
<dbReference type="PANTHER" id="PTHR13140:SF781">
    <property type="entry name" value="MYOSIN-15"/>
    <property type="match status" value="1"/>
</dbReference>
<dbReference type="PROSITE" id="PS50096">
    <property type="entry name" value="IQ"/>
    <property type="match status" value="5"/>
</dbReference>
<dbReference type="InterPro" id="IPR000048">
    <property type="entry name" value="IQ_motif_EF-hand-BS"/>
</dbReference>